<dbReference type="InterPro" id="IPR035897">
    <property type="entry name" value="Toll_tir_struct_dom_sf"/>
</dbReference>
<dbReference type="Pfam" id="PF07725">
    <property type="entry name" value="LRR_3"/>
    <property type="match status" value="1"/>
</dbReference>
<dbReference type="InterPro" id="IPR032675">
    <property type="entry name" value="LRR_dom_sf"/>
</dbReference>
<evidence type="ECO:0000256" key="3">
    <source>
        <dbReference type="ARBA" id="ARBA00022821"/>
    </source>
</evidence>
<gene>
    <name evidence="6" type="ORF">SSX86_031157</name>
</gene>
<dbReference type="Proteomes" id="UP001408789">
    <property type="component" value="Unassembled WGS sequence"/>
</dbReference>
<evidence type="ECO:0000259" key="5">
    <source>
        <dbReference type="PROSITE" id="PS50104"/>
    </source>
</evidence>
<keyword evidence="3" id="KW-0611">Plant defense</keyword>
<organism evidence="6 7">
    <name type="scientific">Deinandra increscens subsp. villosa</name>
    <dbReference type="NCBI Taxonomy" id="3103831"/>
    <lineage>
        <taxon>Eukaryota</taxon>
        <taxon>Viridiplantae</taxon>
        <taxon>Streptophyta</taxon>
        <taxon>Embryophyta</taxon>
        <taxon>Tracheophyta</taxon>
        <taxon>Spermatophyta</taxon>
        <taxon>Magnoliopsida</taxon>
        <taxon>eudicotyledons</taxon>
        <taxon>Gunneridae</taxon>
        <taxon>Pentapetalae</taxon>
        <taxon>asterids</taxon>
        <taxon>campanulids</taxon>
        <taxon>Asterales</taxon>
        <taxon>Asteraceae</taxon>
        <taxon>Asteroideae</taxon>
        <taxon>Heliantheae alliance</taxon>
        <taxon>Madieae</taxon>
        <taxon>Madiinae</taxon>
        <taxon>Deinandra</taxon>
    </lineage>
</organism>
<sequence length="900" mass="103016">MLASTSVSSTPQKRFKYDVFVSYRGEDTHKPFVDHLYHALHKNGITTYTGYETIEKRRKVSDDDLVTSIQDSKIHIIVFSNNYASSSWCLDDLVKIMECQNENTTTAYPIFYDVEPTEVRNQCGAFGEAFAKHENEEAADRWRGALREAAGLAGRELKTTFTLDWHKAEFIKNLVEDISQKLFHEYLVGMETRVSNVVSSLETGVNDVRLIGIKGMGGGGKTTLARAVFYHISFLFEGKSFVENVKGSSLKELQKQVLQDVSSDRRIDVESINDGRNKMKRMMGSRKVLVVLDDVDNIGQFEALAGEPTWFKPGSRIIITTRDEQVLNPQRVSFTHDISLLSDDEAICLFSKYAFGRKVSGQGYEELSRKVVHYAAGLPITIKVLGSLLYAKSKDEWEETIERLKTNLPKETLEILEQSYNGLKDDQKEIFLDVACILNGEKEKKAIRVLESCGFHARVGLKVLKQKSLITISDTDCLRLHDHIAEMGRYIVRGFYPHEPNRHNRLWIKEEIEDILINDLGTNRTRCIKLEDSELDSAIIMKGLRKMNEVRFLYVNNGYKPDVHASPSSYNHASLPNALQYLYWHSYPLSCLPETFRANNLVNLEMPYSNISQLWEEVHMPVQFPKLKHLNLNGSKLSNLDLRQAPCIESLYLRDCNNFVELHLPFECPRLKYLCLSGSKLRKLNLGLTPNLMTLDLSRCNYFVELLMPVQRLKLKYLHLSGSKLSKLNLWLTPHLKSLEGLQELTLSTEDIKRLPDSICMLEHLTLIELKSCFHLEQLPKDLGRLECLKKLHLSDCISLQDIPNSICNMKCLKYLHLPYCVLVEKLPDELGRLKCLEELNIEGTGINQLPQSIFQLEDLCIIWSRGRLESYGFSSLKELSRYTASCYIKNKKSTHRGVS</sequence>
<dbReference type="GO" id="GO:0007165">
    <property type="term" value="P:signal transduction"/>
    <property type="evidence" value="ECO:0007669"/>
    <property type="project" value="InterPro"/>
</dbReference>
<dbReference type="Pfam" id="PF01582">
    <property type="entry name" value="TIR"/>
    <property type="match status" value="1"/>
</dbReference>
<dbReference type="InterPro" id="IPR044974">
    <property type="entry name" value="Disease_R_plants"/>
</dbReference>
<dbReference type="GO" id="GO:0043531">
    <property type="term" value="F:ADP binding"/>
    <property type="evidence" value="ECO:0007669"/>
    <property type="project" value="InterPro"/>
</dbReference>
<dbReference type="InterPro" id="IPR002182">
    <property type="entry name" value="NB-ARC"/>
</dbReference>
<dbReference type="InterPro" id="IPR042197">
    <property type="entry name" value="Apaf_helical"/>
</dbReference>
<dbReference type="PRINTS" id="PR00364">
    <property type="entry name" value="DISEASERSIST"/>
</dbReference>
<dbReference type="FunFam" id="3.40.50.10140:FF:000007">
    <property type="entry name" value="Disease resistance protein (TIR-NBS-LRR class)"/>
    <property type="match status" value="1"/>
</dbReference>
<evidence type="ECO:0000256" key="4">
    <source>
        <dbReference type="ARBA" id="ARBA00023027"/>
    </source>
</evidence>
<protein>
    <recommendedName>
        <fullName evidence="5">TIR domain-containing protein</fullName>
    </recommendedName>
</protein>
<dbReference type="Gene3D" id="3.40.50.300">
    <property type="entry name" value="P-loop containing nucleotide triphosphate hydrolases"/>
    <property type="match status" value="1"/>
</dbReference>
<dbReference type="InterPro" id="IPR058192">
    <property type="entry name" value="WHD_ROQ1-like"/>
</dbReference>
<dbReference type="Pfam" id="PF00931">
    <property type="entry name" value="NB-ARC"/>
    <property type="match status" value="1"/>
</dbReference>
<dbReference type="PROSITE" id="PS50104">
    <property type="entry name" value="TIR"/>
    <property type="match status" value="1"/>
</dbReference>
<accession>A0AAP0GIZ8</accession>
<dbReference type="PANTHER" id="PTHR11017">
    <property type="entry name" value="LEUCINE-RICH REPEAT-CONTAINING PROTEIN"/>
    <property type="match status" value="1"/>
</dbReference>
<dbReference type="SUPFAM" id="SSF52540">
    <property type="entry name" value="P-loop containing nucleoside triphosphate hydrolases"/>
    <property type="match status" value="1"/>
</dbReference>
<dbReference type="PANTHER" id="PTHR11017:SF577">
    <property type="entry name" value="DISEASE RESISTANCE PROTEIN (TIR-NBS-LRR CLASS), PUTATIVE-RELATED"/>
    <property type="match status" value="1"/>
</dbReference>
<dbReference type="Gene3D" id="3.40.50.10140">
    <property type="entry name" value="Toll/interleukin-1 receptor homology (TIR) domain"/>
    <property type="match status" value="1"/>
</dbReference>
<dbReference type="Gene3D" id="3.80.10.10">
    <property type="entry name" value="Ribonuclease Inhibitor"/>
    <property type="match status" value="2"/>
</dbReference>
<dbReference type="InterPro" id="IPR027417">
    <property type="entry name" value="P-loop_NTPase"/>
</dbReference>
<proteinExistence type="predicted"/>
<dbReference type="SUPFAM" id="SSF52058">
    <property type="entry name" value="L domain-like"/>
    <property type="match status" value="1"/>
</dbReference>
<dbReference type="Pfam" id="PF23598">
    <property type="entry name" value="LRR_14"/>
    <property type="match status" value="1"/>
</dbReference>
<dbReference type="InterPro" id="IPR011713">
    <property type="entry name" value="Leu-rich_rpt_3"/>
</dbReference>
<dbReference type="SUPFAM" id="SSF52200">
    <property type="entry name" value="Toll/Interleukin receptor TIR domain"/>
    <property type="match status" value="1"/>
</dbReference>
<dbReference type="Gene3D" id="1.10.8.430">
    <property type="entry name" value="Helical domain of apoptotic protease-activating factors"/>
    <property type="match status" value="1"/>
</dbReference>
<comment type="caution">
    <text evidence="6">The sequence shown here is derived from an EMBL/GenBank/DDBJ whole genome shotgun (WGS) entry which is preliminary data.</text>
</comment>
<evidence type="ECO:0000256" key="1">
    <source>
        <dbReference type="ARBA" id="ARBA00022614"/>
    </source>
</evidence>
<dbReference type="EMBL" id="JBCNJP010004418">
    <property type="protein sequence ID" value="KAK9049874.1"/>
    <property type="molecule type" value="Genomic_DNA"/>
</dbReference>
<dbReference type="InterPro" id="IPR000157">
    <property type="entry name" value="TIR_dom"/>
</dbReference>
<evidence type="ECO:0000256" key="2">
    <source>
        <dbReference type="ARBA" id="ARBA00022737"/>
    </source>
</evidence>
<dbReference type="Pfam" id="PF23282">
    <property type="entry name" value="WHD_ROQ1"/>
    <property type="match status" value="1"/>
</dbReference>
<dbReference type="GO" id="GO:0051707">
    <property type="term" value="P:response to other organism"/>
    <property type="evidence" value="ECO:0007669"/>
    <property type="project" value="UniProtKB-ARBA"/>
</dbReference>
<keyword evidence="2" id="KW-0677">Repeat</keyword>
<name>A0AAP0GIZ8_9ASTR</name>
<dbReference type="GO" id="GO:0006952">
    <property type="term" value="P:defense response"/>
    <property type="evidence" value="ECO:0007669"/>
    <property type="project" value="UniProtKB-KW"/>
</dbReference>
<dbReference type="AlphaFoldDB" id="A0AAP0GIZ8"/>
<dbReference type="SMART" id="SM00255">
    <property type="entry name" value="TIR"/>
    <property type="match status" value="1"/>
</dbReference>
<keyword evidence="7" id="KW-1185">Reference proteome</keyword>
<dbReference type="InterPro" id="IPR055414">
    <property type="entry name" value="LRR_R13L4/SHOC2-like"/>
</dbReference>
<evidence type="ECO:0000313" key="6">
    <source>
        <dbReference type="EMBL" id="KAK9049874.1"/>
    </source>
</evidence>
<feature type="domain" description="TIR" evidence="5">
    <location>
        <begin position="15"/>
        <end position="182"/>
    </location>
</feature>
<evidence type="ECO:0000313" key="7">
    <source>
        <dbReference type="Proteomes" id="UP001408789"/>
    </source>
</evidence>
<reference evidence="6 7" key="1">
    <citation type="submission" date="2024-04" db="EMBL/GenBank/DDBJ databases">
        <title>The reference genome of an endangered Asteraceae, Deinandra increscens subsp. villosa, native to the Central Coast of California.</title>
        <authorList>
            <person name="Guilliams M."/>
            <person name="Hasenstab-Lehman K."/>
            <person name="Meyer R."/>
            <person name="Mcevoy S."/>
        </authorList>
    </citation>
    <scope>NUCLEOTIDE SEQUENCE [LARGE SCALE GENOMIC DNA]</scope>
    <source>
        <tissue evidence="6">Leaf</tissue>
    </source>
</reference>
<keyword evidence="4" id="KW-0520">NAD</keyword>
<keyword evidence="1" id="KW-0433">Leucine-rich repeat</keyword>